<dbReference type="PANTHER" id="PTHR10367">
    <property type="entry name" value="MRNA-CAPPING ENZYME"/>
    <property type="match status" value="1"/>
</dbReference>
<keyword evidence="7" id="KW-0506">mRNA capping</keyword>
<dbReference type="Pfam" id="PF03919">
    <property type="entry name" value="mRNA_cap_C"/>
    <property type="match status" value="1"/>
</dbReference>
<dbReference type="InterPro" id="IPR001339">
    <property type="entry name" value="mRNA_cap_enzyme_adenylation"/>
</dbReference>
<dbReference type="InterPro" id="IPR013846">
    <property type="entry name" value="mRNA_cap_enzyme_C"/>
</dbReference>
<evidence type="ECO:0000256" key="10">
    <source>
        <dbReference type="ARBA" id="ARBA00044624"/>
    </source>
</evidence>
<gene>
    <name evidence="13" type="ORF">DGAL_LOCUS1418</name>
</gene>
<evidence type="ECO:0000259" key="11">
    <source>
        <dbReference type="Pfam" id="PF01331"/>
    </source>
</evidence>
<dbReference type="EMBL" id="CAKKLH010000016">
    <property type="protein sequence ID" value="CAH0099292.1"/>
    <property type="molecule type" value="Genomic_DNA"/>
</dbReference>
<organism evidence="13 14">
    <name type="scientific">Daphnia galeata</name>
    <dbReference type="NCBI Taxonomy" id="27404"/>
    <lineage>
        <taxon>Eukaryota</taxon>
        <taxon>Metazoa</taxon>
        <taxon>Ecdysozoa</taxon>
        <taxon>Arthropoda</taxon>
        <taxon>Crustacea</taxon>
        <taxon>Branchiopoda</taxon>
        <taxon>Diplostraca</taxon>
        <taxon>Cladocera</taxon>
        <taxon>Anomopoda</taxon>
        <taxon>Daphniidae</taxon>
        <taxon>Daphnia</taxon>
    </lineage>
</organism>
<evidence type="ECO:0000256" key="9">
    <source>
        <dbReference type="ARBA" id="ARBA00023242"/>
    </source>
</evidence>
<dbReference type="PANTHER" id="PTHR10367:SF17">
    <property type="entry name" value="MRNA-CAPPING ENZYME"/>
    <property type="match status" value="1"/>
</dbReference>
<evidence type="ECO:0000259" key="12">
    <source>
        <dbReference type="Pfam" id="PF03919"/>
    </source>
</evidence>
<sequence length="307" mass="35622">MWPVVLSTKNVNLLASKPYVMGPKPSGPRFLLYIDPSGDIFLENNTQHIFRVDEDHAINIQSSNGEPITATILDGIITREKINDAGSKYDDQENGTPGKLTFVIQDAIRCNGKCLINLNIVQRIAFIREQIIEPRMNAVNNREEKEAFDLDIVEYQDAYQTESYLSRDFTERYKYPFDALFFYPRDKGYKHGPNSDILKWQKHDNQKCCFRLKISEGIEETAELYVMGPRQSEIKYGTIFLTEEIKKLDGRIITCRYFDHQWIFCAQRHDRNHPNGRRAIKDKMEALENAVSHDHLLTILEKSKGLN</sequence>
<dbReference type="Gene3D" id="3.30.1490.430">
    <property type="match status" value="1"/>
</dbReference>
<evidence type="ECO:0000256" key="8">
    <source>
        <dbReference type="ARBA" id="ARBA00023134"/>
    </source>
</evidence>
<dbReference type="GO" id="GO:0005634">
    <property type="term" value="C:nucleus"/>
    <property type="evidence" value="ECO:0007669"/>
    <property type="project" value="UniProtKB-SubCell"/>
</dbReference>
<comment type="caution">
    <text evidence="13">The sequence shown here is derived from an EMBL/GenBank/DDBJ whole genome shotgun (WGS) entry which is preliminary data.</text>
</comment>
<dbReference type="SUPFAM" id="SSF50249">
    <property type="entry name" value="Nucleic acid-binding proteins"/>
    <property type="match status" value="1"/>
</dbReference>
<evidence type="ECO:0000256" key="5">
    <source>
        <dbReference type="ARBA" id="ARBA00022695"/>
    </source>
</evidence>
<evidence type="ECO:0000256" key="7">
    <source>
        <dbReference type="ARBA" id="ARBA00023042"/>
    </source>
</evidence>
<dbReference type="GO" id="GO:0005525">
    <property type="term" value="F:GTP binding"/>
    <property type="evidence" value="ECO:0007669"/>
    <property type="project" value="UniProtKB-KW"/>
</dbReference>
<dbReference type="Gene3D" id="2.40.50.140">
    <property type="entry name" value="Nucleic acid-binding proteins"/>
    <property type="match status" value="1"/>
</dbReference>
<evidence type="ECO:0000256" key="6">
    <source>
        <dbReference type="ARBA" id="ARBA00022741"/>
    </source>
</evidence>
<evidence type="ECO:0000313" key="14">
    <source>
        <dbReference type="Proteomes" id="UP000789390"/>
    </source>
</evidence>
<comment type="catalytic activity">
    <reaction evidence="10">
        <text>a 5'-end diphospho-ribonucleoside in mRNA + GTP + H(+) = a 5'-end (5'-triphosphoguanosine)-ribonucleoside in mRNA + diphosphate</text>
        <dbReference type="Rhea" id="RHEA:67012"/>
        <dbReference type="Rhea" id="RHEA-COMP:17165"/>
        <dbReference type="Rhea" id="RHEA-COMP:17166"/>
        <dbReference type="ChEBI" id="CHEBI:15378"/>
        <dbReference type="ChEBI" id="CHEBI:33019"/>
        <dbReference type="ChEBI" id="CHEBI:37565"/>
        <dbReference type="ChEBI" id="CHEBI:167616"/>
        <dbReference type="ChEBI" id="CHEBI:167617"/>
        <dbReference type="EC" id="2.7.7.50"/>
    </reaction>
    <physiologicalReaction direction="left-to-right" evidence="10">
        <dbReference type="Rhea" id="RHEA:67013"/>
    </physiologicalReaction>
</comment>
<name>A0A8J2RH72_9CRUS</name>
<dbReference type="GO" id="GO:0004484">
    <property type="term" value="F:mRNA guanylyltransferase activity"/>
    <property type="evidence" value="ECO:0007669"/>
    <property type="project" value="UniProtKB-EC"/>
</dbReference>
<evidence type="ECO:0000256" key="3">
    <source>
        <dbReference type="ARBA" id="ARBA00022664"/>
    </source>
</evidence>
<dbReference type="SUPFAM" id="SSF56091">
    <property type="entry name" value="DNA ligase/mRNA capping enzyme, catalytic domain"/>
    <property type="match status" value="1"/>
</dbReference>
<evidence type="ECO:0000256" key="2">
    <source>
        <dbReference type="ARBA" id="ARBA00012475"/>
    </source>
</evidence>
<dbReference type="Gene3D" id="3.30.470.30">
    <property type="entry name" value="DNA ligase/mRNA capping enzyme"/>
    <property type="match status" value="1"/>
</dbReference>
<reference evidence="13" key="1">
    <citation type="submission" date="2021-11" db="EMBL/GenBank/DDBJ databases">
        <authorList>
            <person name="Schell T."/>
        </authorList>
    </citation>
    <scope>NUCLEOTIDE SEQUENCE</scope>
    <source>
        <strain evidence="13">M5</strain>
    </source>
</reference>
<keyword evidence="4" id="KW-0808">Transferase</keyword>
<dbReference type="EC" id="2.7.7.50" evidence="2"/>
<dbReference type="Proteomes" id="UP000789390">
    <property type="component" value="Unassembled WGS sequence"/>
</dbReference>
<dbReference type="AlphaFoldDB" id="A0A8J2RH72"/>
<feature type="domain" description="mRNA capping enzyme C-terminal" evidence="12">
    <location>
        <begin position="205"/>
        <end position="297"/>
    </location>
</feature>
<dbReference type="InterPro" id="IPR012340">
    <property type="entry name" value="NA-bd_OB-fold"/>
</dbReference>
<dbReference type="Pfam" id="PF01331">
    <property type="entry name" value="mRNA_cap_enzyme"/>
    <property type="match status" value="1"/>
</dbReference>
<evidence type="ECO:0000256" key="1">
    <source>
        <dbReference type="ARBA" id="ARBA00004123"/>
    </source>
</evidence>
<feature type="domain" description="mRNA capping enzyme adenylation" evidence="11">
    <location>
        <begin position="3"/>
        <end position="200"/>
    </location>
</feature>
<keyword evidence="5" id="KW-0548">Nucleotidyltransferase</keyword>
<dbReference type="GO" id="GO:0005524">
    <property type="term" value="F:ATP binding"/>
    <property type="evidence" value="ECO:0007669"/>
    <property type="project" value="InterPro"/>
</dbReference>
<keyword evidence="3" id="KW-0507">mRNA processing</keyword>
<keyword evidence="14" id="KW-1185">Reference proteome</keyword>
<dbReference type="InterPro" id="IPR051029">
    <property type="entry name" value="mRNA_Capping_Enz/RNA_Phosphat"/>
</dbReference>
<keyword evidence="6" id="KW-0547">Nucleotide-binding</keyword>
<evidence type="ECO:0000256" key="4">
    <source>
        <dbReference type="ARBA" id="ARBA00022679"/>
    </source>
</evidence>
<evidence type="ECO:0000313" key="13">
    <source>
        <dbReference type="EMBL" id="CAH0099292.1"/>
    </source>
</evidence>
<comment type="subcellular location">
    <subcellularLocation>
        <location evidence="1">Nucleus</location>
    </subcellularLocation>
</comment>
<protein>
    <recommendedName>
        <fullName evidence="2">mRNA guanylyltransferase</fullName>
        <ecNumber evidence="2">2.7.7.50</ecNumber>
    </recommendedName>
</protein>
<accession>A0A8J2RH72</accession>
<dbReference type="OrthoDB" id="200924at2759"/>
<dbReference type="GO" id="GO:0006370">
    <property type="term" value="P:7-methylguanosine mRNA capping"/>
    <property type="evidence" value="ECO:0007669"/>
    <property type="project" value="UniProtKB-KW"/>
</dbReference>
<keyword evidence="8" id="KW-0342">GTP-binding</keyword>
<keyword evidence="9" id="KW-0539">Nucleus</keyword>
<proteinExistence type="predicted"/>